<dbReference type="InParanoid" id="A0A6P8SD75"/>
<dbReference type="GeneID" id="117366585"/>
<dbReference type="GO" id="GO:0016272">
    <property type="term" value="C:prefoldin complex"/>
    <property type="evidence" value="ECO:0007669"/>
    <property type="project" value="InterPro"/>
</dbReference>
<proteinExistence type="inferred from homology"/>
<evidence type="ECO:0000256" key="6">
    <source>
        <dbReference type="SAM" id="Coils"/>
    </source>
</evidence>
<dbReference type="FunFam" id="1.10.287.370:FF:000003">
    <property type="entry name" value="Prefoldin subunit 6"/>
    <property type="match status" value="1"/>
</dbReference>
<dbReference type="GO" id="GO:0051087">
    <property type="term" value="F:protein-folding chaperone binding"/>
    <property type="evidence" value="ECO:0007669"/>
    <property type="project" value="TreeGrafter"/>
</dbReference>
<evidence type="ECO:0000256" key="3">
    <source>
        <dbReference type="ARBA" id="ARBA00024667"/>
    </source>
</evidence>
<dbReference type="OrthoDB" id="248120at2759"/>
<comment type="function">
    <text evidence="3">Binds specifically to cytosolic chaperonin (c-CPN) and transfers target proteins to it. Binds to nascent polypeptide chain and promotes folding in an environment in which there are many competing pathways for nonnative proteins.</text>
</comment>
<organism evidence="7 8">
    <name type="scientific">Geotrypetes seraphini</name>
    <name type="common">Gaboon caecilian</name>
    <name type="synonym">Caecilia seraphini</name>
    <dbReference type="NCBI Taxonomy" id="260995"/>
    <lineage>
        <taxon>Eukaryota</taxon>
        <taxon>Metazoa</taxon>
        <taxon>Chordata</taxon>
        <taxon>Craniata</taxon>
        <taxon>Vertebrata</taxon>
        <taxon>Euteleostomi</taxon>
        <taxon>Amphibia</taxon>
        <taxon>Gymnophiona</taxon>
        <taxon>Geotrypetes</taxon>
    </lineage>
</organism>
<dbReference type="KEGG" id="gsh:117366585"/>
<evidence type="ECO:0000313" key="8">
    <source>
        <dbReference type="RefSeq" id="XP_033814036.1"/>
    </source>
</evidence>
<gene>
    <name evidence="8" type="primary">LOC117366585</name>
</gene>
<dbReference type="SUPFAM" id="SSF46579">
    <property type="entry name" value="Prefoldin"/>
    <property type="match status" value="1"/>
</dbReference>
<comment type="similarity">
    <text evidence="1">Belongs to the prefoldin subunit beta family.</text>
</comment>
<dbReference type="PANTHER" id="PTHR21431:SF0">
    <property type="entry name" value="PREFOLDIN SUBUNIT 6"/>
    <property type="match status" value="1"/>
</dbReference>
<comment type="subunit">
    <text evidence="4">Heterohexamer of two PFD-alpha type and four PFD-beta type subunits. Component of the PAQosome complex which is responsible for the biogenesis of several protein complexes and which consists of R2TP complex members RUVBL1, RUVBL2, RPAP3 and PIH1D1, URI complex members PFDN2, PFDN6, PDRG1, UXT and URI1 as well as ASDURF, POLR2E and DNAAF10/WDR92.</text>
</comment>
<dbReference type="GO" id="GO:0006457">
    <property type="term" value="P:protein folding"/>
    <property type="evidence" value="ECO:0007669"/>
    <property type="project" value="InterPro"/>
</dbReference>
<sequence length="126" mass="14588">MAEQIQKKLQGEVKKYQKLQKDFSKCMTAGQTLEAQLTENNILKKELDLLDASNKVFKFIVPVLVAKDFEEAKGTVRKHLYYIGGEIKRYETQMKDLEKKAEEHRNVLTKLQQDFQKAQSKPAVKA</sequence>
<protein>
    <recommendedName>
        <fullName evidence="5">Prefoldin subunit 6</fullName>
    </recommendedName>
</protein>
<keyword evidence="6" id="KW-0175">Coiled coil</keyword>
<evidence type="ECO:0000256" key="4">
    <source>
        <dbReference type="ARBA" id="ARBA00064783"/>
    </source>
</evidence>
<name>A0A6P8SD75_GEOSA</name>
<evidence type="ECO:0000256" key="5">
    <source>
        <dbReference type="ARBA" id="ARBA00067453"/>
    </source>
</evidence>
<keyword evidence="7" id="KW-1185">Reference proteome</keyword>
<evidence type="ECO:0000256" key="1">
    <source>
        <dbReference type="ARBA" id="ARBA00008045"/>
    </source>
</evidence>
<accession>A0A6P8SD75</accession>
<dbReference type="PANTHER" id="PTHR21431">
    <property type="entry name" value="PREFOLDIN SUBUNIT 6"/>
    <property type="match status" value="1"/>
</dbReference>
<feature type="coiled-coil region" evidence="6">
    <location>
        <begin position="87"/>
        <end position="121"/>
    </location>
</feature>
<dbReference type="GO" id="GO:0005737">
    <property type="term" value="C:cytoplasm"/>
    <property type="evidence" value="ECO:0007669"/>
    <property type="project" value="TreeGrafter"/>
</dbReference>
<dbReference type="Gene3D" id="1.10.287.370">
    <property type="match status" value="1"/>
</dbReference>
<evidence type="ECO:0000313" key="7">
    <source>
        <dbReference type="Proteomes" id="UP000515159"/>
    </source>
</evidence>
<dbReference type="RefSeq" id="XP_033814036.1">
    <property type="nucleotide sequence ID" value="XM_033958145.1"/>
</dbReference>
<dbReference type="FunCoup" id="A0A6P8SD75">
    <property type="interactions" value="1578"/>
</dbReference>
<evidence type="ECO:0000256" key="2">
    <source>
        <dbReference type="ARBA" id="ARBA00023186"/>
    </source>
</evidence>
<dbReference type="Proteomes" id="UP000515159">
    <property type="component" value="Chromosome 1"/>
</dbReference>
<dbReference type="GO" id="GO:0051131">
    <property type="term" value="P:chaperone-mediated protein complex assembly"/>
    <property type="evidence" value="ECO:0007669"/>
    <property type="project" value="TreeGrafter"/>
</dbReference>
<keyword evidence="2" id="KW-0143">Chaperone</keyword>
<dbReference type="InterPro" id="IPR002777">
    <property type="entry name" value="PFD_beta-like"/>
</dbReference>
<dbReference type="GO" id="GO:0051082">
    <property type="term" value="F:unfolded protein binding"/>
    <property type="evidence" value="ECO:0007669"/>
    <property type="project" value="InterPro"/>
</dbReference>
<dbReference type="AlphaFoldDB" id="A0A6P8SD75"/>
<dbReference type="InterPro" id="IPR009053">
    <property type="entry name" value="Prefoldin"/>
</dbReference>
<reference evidence="8" key="1">
    <citation type="submission" date="2025-08" db="UniProtKB">
        <authorList>
            <consortium name="RefSeq"/>
        </authorList>
    </citation>
    <scope>IDENTIFICATION</scope>
</reference>
<dbReference type="Pfam" id="PF01920">
    <property type="entry name" value="Prefoldin_2"/>
    <property type="match status" value="1"/>
</dbReference>
<dbReference type="CDD" id="cd23161">
    <property type="entry name" value="Prefoldin_6"/>
    <property type="match status" value="1"/>
</dbReference>